<dbReference type="Pfam" id="PF13411">
    <property type="entry name" value="MerR_1"/>
    <property type="match status" value="1"/>
</dbReference>
<evidence type="ECO:0000313" key="4">
    <source>
        <dbReference type="Proteomes" id="UP001165378"/>
    </source>
</evidence>
<dbReference type="Gene3D" id="3.20.80.10">
    <property type="entry name" value="Regulatory factor, effector binding domain"/>
    <property type="match status" value="1"/>
</dbReference>
<dbReference type="Proteomes" id="UP001165378">
    <property type="component" value="Unassembled WGS sequence"/>
</dbReference>
<dbReference type="SUPFAM" id="SSF46955">
    <property type="entry name" value="Putative DNA-binding domain"/>
    <property type="match status" value="1"/>
</dbReference>
<dbReference type="InterPro" id="IPR047057">
    <property type="entry name" value="MerR_fam"/>
</dbReference>
<dbReference type="InterPro" id="IPR000551">
    <property type="entry name" value="MerR-type_HTH_dom"/>
</dbReference>
<dbReference type="InterPro" id="IPR010499">
    <property type="entry name" value="AraC_E-bd"/>
</dbReference>
<reference evidence="3" key="1">
    <citation type="submission" date="2022-01" db="EMBL/GenBank/DDBJ databases">
        <title>Genome-Based Taxonomic Classification of the Phylum Actinobacteria.</title>
        <authorList>
            <person name="Gao Y."/>
        </authorList>
    </citation>
    <scope>NUCLEOTIDE SEQUENCE</scope>
    <source>
        <strain evidence="3">KLBMP 8922</strain>
    </source>
</reference>
<evidence type="ECO:0000256" key="1">
    <source>
        <dbReference type="ARBA" id="ARBA00023125"/>
    </source>
</evidence>
<comment type="caution">
    <text evidence="3">The sequence shown here is derived from an EMBL/GenBank/DDBJ whole genome shotgun (WGS) entry which is preliminary data.</text>
</comment>
<dbReference type="GO" id="GO:0003700">
    <property type="term" value="F:DNA-binding transcription factor activity"/>
    <property type="evidence" value="ECO:0007669"/>
    <property type="project" value="InterPro"/>
</dbReference>
<keyword evidence="1" id="KW-0238">DNA-binding</keyword>
<dbReference type="InterPro" id="IPR011256">
    <property type="entry name" value="Reg_factor_effector_dom_sf"/>
</dbReference>
<name>A0AA41PU39_9ACTN</name>
<dbReference type="SMART" id="SM00871">
    <property type="entry name" value="AraC_E_bind"/>
    <property type="match status" value="1"/>
</dbReference>
<dbReference type="PROSITE" id="PS50937">
    <property type="entry name" value="HTH_MERR_2"/>
    <property type="match status" value="1"/>
</dbReference>
<evidence type="ECO:0000259" key="2">
    <source>
        <dbReference type="PROSITE" id="PS50937"/>
    </source>
</evidence>
<keyword evidence="4" id="KW-1185">Reference proteome</keyword>
<dbReference type="InterPro" id="IPR009061">
    <property type="entry name" value="DNA-bd_dom_put_sf"/>
</dbReference>
<accession>A0AA41PU39</accession>
<feature type="domain" description="HTH merR-type" evidence="2">
    <location>
        <begin position="1"/>
        <end position="71"/>
    </location>
</feature>
<organism evidence="3 4">
    <name type="scientific">Yinghuangia soli</name>
    <dbReference type="NCBI Taxonomy" id="2908204"/>
    <lineage>
        <taxon>Bacteria</taxon>
        <taxon>Bacillati</taxon>
        <taxon>Actinomycetota</taxon>
        <taxon>Actinomycetes</taxon>
        <taxon>Kitasatosporales</taxon>
        <taxon>Streptomycetaceae</taxon>
        <taxon>Yinghuangia</taxon>
    </lineage>
</organism>
<gene>
    <name evidence="3" type="ORF">LZ495_00620</name>
</gene>
<dbReference type="SMART" id="SM00422">
    <property type="entry name" value="HTH_MERR"/>
    <property type="match status" value="1"/>
</dbReference>
<evidence type="ECO:0000313" key="3">
    <source>
        <dbReference type="EMBL" id="MCF2525731.1"/>
    </source>
</evidence>
<dbReference type="EMBL" id="JAKFHA010000001">
    <property type="protein sequence ID" value="MCF2525731.1"/>
    <property type="molecule type" value="Genomic_DNA"/>
</dbReference>
<proteinExistence type="predicted"/>
<dbReference type="RefSeq" id="WP_235049760.1">
    <property type="nucleotide sequence ID" value="NZ_JAKFHA010000001.1"/>
</dbReference>
<sequence length="280" mass="30763">MFTIGDFARHGRVSVRMLRHYDALGLLRPTRVDPSTGYRHYSAAQLARLNRIIALKELGFSLQQVGAILDDKVDTEELRGMLRLRRAELAASVAAETARLAQVEARLRTIEEEGLMATDEVVLKTLPAVRVAELTTTAESYEPQHIGPAVGPLFQELCRRLEAAGIRGFGPGIAYYEPASEGGAEVRPGDSEIIVHAAMTVGPEVVTTADFTVVTLPEVEAATIVHRGAMQDLMPTIHSLVSWLDASEYVSTGFARELYLECPPDENEWVTELQEPVRKA</sequence>
<dbReference type="Pfam" id="PF06445">
    <property type="entry name" value="GyrI-like"/>
    <property type="match status" value="1"/>
</dbReference>
<dbReference type="PANTHER" id="PTHR30204:SF97">
    <property type="entry name" value="MERR FAMILY REGULATORY PROTEIN"/>
    <property type="match status" value="1"/>
</dbReference>
<dbReference type="GO" id="GO:0003677">
    <property type="term" value="F:DNA binding"/>
    <property type="evidence" value="ECO:0007669"/>
    <property type="project" value="UniProtKB-KW"/>
</dbReference>
<dbReference type="CDD" id="cd01107">
    <property type="entry name" value="HTH_BmrR"/>
    <property type="match status" value="1"/>
</dbReference>
<dbReference type="PANTHER" id="PTHR30204">
    <property type="entry name" value="REDOX-CYCLING DRUG-SENSING TRANSCRIPTIONAL ACTIVATOR SOXR"/>
    <property type="match status" value="1"/>
</dbReference>
<dbReference type="SUPFAM" id="SSF55136">
    <property type="entry name" value="Probable bacterial effector-binding domain"/>
    <property type="match status" value="1"/>
</dbReference>
<dbReference type="InterPro" id="IPR029442">
    <property type="entry name" value="GyrI-like"/>
</dbReference>
<dbReference type="Gene3D" id="1.10.1660.10">
    <property type="match status" value="1"/>
</dbReference>
<protein>
    <submittedName>
        <fullName evidence="3">MerR family transcriptional regulator</fullName>
    </submittedName>
</protein>
<dbReference type="AlphaFoldDB" id="A0AA41PU39"/>